<dbReference type="AlphaFoldDB" id="A0A4Y2RRR2"/>
<protein>
    <submittedName>
        <fullName evidence="1">Uncharacterized protein</fullName>
    </submittedName>
</protein>
<gene>
    <name evidence="1" type="ORF">AVEN_4271_1</name>
</gene>
<sequence>MASAEYSKANKSITGVTELLMNYLLLKNSPWDITKNTWMRRCRLSKRALASLGDIVMVGLSYPPPITIPTSLVRRWDVAGDGR</sequence>
<dbReference type="EMBL" id="BGPR01018145">
    <property type="protein sequence ID" value="GBN78351.1"/>
    <property type="molecule type" value="Genomic_DNA"/>
</dbReference>
<accession>A0A4Y2RRR2</accession>
<organism evidence="1 2">
    <name type="scientific">Araneus ventricosus</name>
    <name type="common">Orbweaver spider</name>
    <name type="synonym">Epeira ventricosa</name>
    <dbReference type="NCBI Taxonomy" id="182803"/>
    <lineage>
        <taxon>Eukaryota</taxon>
        <taxon>Metazoa</taxon>
        <taxon>Ecdysozoa</taxon>
        <taxon>Arthropoda</taxon>
        <taxon>Chelicerata</taxon>
        <taxon>Arachnida</taxon>
        <taxon>Araneae</taxon>
        <taxon>Araneomorphae</taxon>
        <taxon>Entelegynae</taxon>
        <taxon>Araneoidea</taxon>
        <taxon>Araneidae</taxon>
        <taxon>Araneus</taxon>
    </lineage>
</organism>
<name>A0A4Y2RRR2_ARAVE</name>
<reference evidence="1 2" key="1">
    <citation type="journal article" date="2019" name="Sci. Rep.">
        <title>Orb-weaving spider Araneus ventricosus genome elucidates the spidroin gene catalogue.</title>
        <authorList>
            <person name="Kono N."/>
            <person name="Nakamura H."/>
            <person name="Ohtoshi R."/>
            <person name="Moran D.A.P."/>
            <person name="Shinohara A."/>
            <person name="Yoshida Y."/>
            <person name="Fujiwara M."/>
            <person name="Mori M."/>
            <person name="Tomita M."/>
            <person name="Arakawa K."/>
        </authorList>
    </citation>
    <scope>NUCLEOTIDE SEQUENCE [LARGE SCALE GENOMIC DNA]</scope>
</reference>
<dbReference type="Proteomes" id="UP000499080">
    <property type="component" value="Unassembled WGS sequence"/>
</dbReference>
<keyword evidence="2" id="KW-1185">Reference proteome</keyword>
<evidence type="ECO:0000313" key="2">
    <source>
        <dbReference type="Proteomes" id="UP000499080"/>
    </source>
</evidence>
<proteinExistence type="predicted"/>
<comment type="caution">
    <text evidence="1">The sequence shown here is derived from an EMBL/GenBank/DDBJ whole genome shotgun (WGS) entry which is preliminary data.</text>
</comment>
<evidence type="ECO:0000313" key="1">
    <source>
        <dbReference type="EMBL" id="GBN78351.1"/>
    </source>
</evidence>